<dbReference type="EMBL" id="JAGSXJ010000032">
    <property type="protein sequence ID" value="KAH6669182.1"/>
    <property type="molecule type" value="Genomic_DNA"/>
</dbReference>
<dbReference type="GO" id="GO:0008270">
    <property type="term" value="F:zinc ion binding"/>
    <property type="evidence" value="ECO:0007669"/>
    <property type="project" value="InterPro"/>
</dbReference>
<accession>A0A9P8V2U7</accession>
<dbReference type="Proteomes" id="UP000770015">
    <property type="component" value="Unassembled WGS sequence"/>
</dbReference>
<evidence type="ECO:0000256" key="3">
    <source>
        <dbReference type="ARBA" id="ARBA00023015"/>
    </source>
</evidence>
<dbReference type="GO" id="GO:0000981">
    <property type="term" value="F:DNA-binding transcription factor activity, RNA polymerase II-specific"/>
    <property type="evidence" value="ECO:0007669"/>
    <property type="project" value="InterPro"/>
</dbReference>
<dbReference type="Gene3D" id="4.10.240.10">
    <property type="entry name" value="Zn(2)-C6 fungal-type DNA-binding domain"/>
    <property type="match status" value="1"/>
</dbReference>
<feature type="domain" description="Zn(2)-C6 fungal-type" evidence="7">
    <location>
        <begin position="19"/>
        <end position="47"/>
    </location>
</feature>
<keyword evidence="2" id="KW-0862">Zinc</keyword>
<gene>
    <name evidence="8" type="ORF">F5X68DRAFT_216360</name>
</gene>
<dbReference type="Pfam" id="PF00172">
    <property type="entry name" value="Zn_clus"/>
    <property type="match status" value="1"/>
</dbReference>
<evidence type="ECO:0000256" key="6">
    <source>
        <dbReference type="ARBA" id="ARBA00023242"/>
    </source>
</evidence>
<comment type="caution">
    <text evidence="8">The sequence shown here is derived from an EMBL/GenBank/DDBJ whole genome shotgun (WGS) entry which is preliminary data.</text>
</comment>
<protein>
    <recommendedName>
        <fullName evidence="7">Zn(2)-C6 fungal-type domain-containing protein</fullName>
    </recommendedName>
</protein>
<dbReference type="CDD" id="cd00067">
    <property type="entry name" value="GAL4"/>
    <property type="match status" value="1"/>
</dbReference>
<dbReference type="SMART" id="SM00066">
    <property type="entry name" value="GAL4"/>
    <property type="match status" value="1"/>
</dbReference>
<keyword evidence="3" id="KW-0805">Transcription regulation</keyword>
<proteinExistence type="predicted"/>
<organism evidence="8 9">
    <name type="scientific">Plectosphaerella plurivora</name>
    <dbReference type="NCBI Taxonomy" id="936078"/>
    <lineage>
        <taxon>Eukaryota</taxon>
        <taxon>Fungi</taxon>
        <taxon>Dikarya</taxon>
        <taxon>Ascomycota</taxon>
        <taxon>Pezizomycotina</taxon>
        <taxon>Sordariomycetes</taxon>
        <taxon>Hypocreomycetidae</taxon>
        <taxon>Glomerellales</taxon>
        <taxon>Plectosphaerellaceae</taxon>
        <taxon>Plectosphaerella</taxon>
    </lineage>
</organism>
<keyword evidence="1" id="KW-0479">Metal-binding</keyword>
<dbReference type="PANTHER" id="PTHR36206:SF4">
    <property type="entry name" value="HYPOTHETICAL CONSERVED PROTEIN (EUROFUNG)-RELATED"/>
    <property type="match status" value="1"/>
</dbReference>
<dbReference type="SUPFAM" id="SSF57701">
    <property type="entry name" value="Zn2/Cys6 DNA-binding domain"/>
    <property type="match status" value="1"/>
</dbReference>
<dbReference type="InterPro" id="IPR001138">
    <property type="entry name" value="Zn2Cys6_DnaBD"/>
</dbReference>
<keyword evidence="9" id="KW-1185">Reference proteome</keyword>
<evidence type="ECO:0000313" key="8">
    <source>
        <dbReference type="EMBL" id="KAH6669182.1"/>
    </source>
</evidence>
<dbReference type="GO" id="GO:0003677">
    <property type="term" value="F:DNA binding"/>
    <property type="evidence" value="ECO:0007669"/>
    <property type="project" value="UniProtKB-KW"/>
</dbReference>
<dbReference type="InterPro" id="IPR052360">
    <property type="entry name" value="Transcr_Regulatory_Proteins"/>
</dbReference>
<evidence type="ECO:0000256" key="5">
    <source>
        <dbReference type="ARBA" id="ARBA00023163"/>
    </source>
</evidence>
<dbReference type="PROSITE" id="PS50048">
    <property type="entry name" value="ZN2_CY6_FUNGAL_2"/>
    <property type="match status" value="1"/>
</dbReference>
<dbReference type="OrthoDB" id="3145928at2759"/>
<evidence type="ECO:0000259" key="7">
    <source>
        <dbReference type="PROSITE" id="PS50048"/>
    </source>
</evidence>
<sequence>MTLPKPERVRAFKPKTKTGCLTCKKRRVKCDETRPACNRCTKLSIECAGYKPVGSANHGGSSHRPRLLPKHAAPAWPAAVVRSPGASPAAAFLNQQDFIYFRFFREQSTRILAGPYKDNLWERVILQACHEEPSIRALAASVGALELSMSAHSISTSTSTSRSTTPGYPLDGPGRTADHRFYALDHYGRALAGVRRLADLRRPGATRHALIAAILIYCFECICDGPEKAIRHFEKALYFLGDELARYGRPYRHLTTTSPTPDLEGELVAAFVRLDSGLLGRPASYKTARVQRFLVTCDFSDLSLPPSFSSIDEARNYLEQAQFFCMPQLVGSWAEAMTQGGLELSPEVLHVARQTSVRIGLWMTAFEPLLKRAFENRARGEAFDAEFSLKIQALMSNLAAQAIWSFADDAGEYRGLARDLVADSHTINALSRAIANGPGFKKTFVWNNSILQGLITVISAAPNRAARAEALEIIKSVRPRRECAWDSVALAQTGEICLAMSIDLNPFGKVKSNKFHVFTDVWNREEGEQLMGCGVQGPKVLAEDLMNEHSWLMNSCPPGVANRGGVEILQQPGPLYKCV</sequence>
<name>A0A9P8V2U7_9PEZI</name>
<reference evidence="8" key="1">
    <citation type="journal article" date="2021" name="Nat. Commun.">
        <title>Genetic determinants of endophytism in the Arabidopsis root mycobiome.</title>
        <authorList>
            <person name="Mesny F."/>
            <person name="Miyauchi S."/>
            <person name="Thiergart T."/>
            <person name="Pickel B."/>
            <person name="Atanasova L."/>
            <person name="Karlsson M."/>
            <person name="Huettel B."/>
            <person name="Barry K.W."/>
            <person name="Haridas S."/>
            <person name="Chen C."/>
            <person name="Bauer D."/>
            <person name="Andreopoulos W."/>
            <person name="Pangilinan J."/>
            <person name="LaButti K."/>
            <person name="Riley R."/>
            <person name="Lipzen A."/>
            <person name="Clum A."/>
            <person name="Drula E."/>
            <person name="Henrissat B."/>
            <person name="Kohler A."/>
            <person name="Grigoriev I.V."/>
            <person name="Martin F.M."/>
            <person name="Hacquard S."/>
        </authorList>
    </citation>
    <scope>NUCLEOTIDE SEQUENCE</scope>
    <source>
        <strain evidence="8">MPI-SDFR-AT-0117</strain>
    </source>
</reference>
<dbReference type="PANTHER" id="PTHR36206">
    <property type="entry name" value="ASPERCRYPTIN BIOSYNTHESIS CLUSTER-SPECIFIC TRANSCRIPTION REGULATOR ATNN-RELATED"/>
    <property type="match status" value="1"/>
</dbReference>
<evidence type="ECO:0000256" key="4">
    <source>
        <dbReference type="ARBA" id="ARBA00023125"/>
    </source>
</evidence>
<dbReference type="InterPro" id="IPR036864">
    <property type="entry name" value="Zn2-C6_fun-type_DNA-bd_sf"/>
</dbReference>
<evidence type="ECO:0000256" key="2">
    <source>
        <dbReference type="ARBA" id="ARBA00022833"/>
    </source>
</evidence>
<keyword evidence="6" id="KW-0539">Nucleus</keyword>
<evidence type="ECO:0000313" key="9">
    <source>
        <dbReference type="Proteomes" id="UP000770015"/>
    </source>
</evidence>
<evidence type="ECO:0000256" key="1">
    <source>
        <dbReference type="ARBA" id="ARBA00022723"/>
    </source>
</evidence>
<keyword evidence="4" id="KW-0238">DNA-binding</keyword>
<dbReference type="PROSITE" id="PS00463">
    <property type="entry name" value="ZN2_CY6_FUNGAL_1"/>
    <property type="match status" value="1"/>
</dbReference>
<keyword evidence="5" id="KW-0804">Transcription</keyword>
<dbReference type="AlphaFoldDB" id="A0A9P8V2U7"/>